<gene>
    <name evidence="1" type="primary">alpA</name>
    <name evidence="1" type="ORF">GTOL_11947</name>
</gene>
<keyword evidence="2" id="KW-1185">Reference proteome</keyword>
<organism evidence="1 2">
    <name type="scientific">Georgfuchsia toluolica</name>
    <dbReference type="NCBI Taxonomy" id="424218"/>
    <lineage>
        <taxon>Bacteria</taxon>
        <taxon>Pseudomonadati</taxon>
        <taxon>Pseudomonadota</taxon>
        <taxon>Betaproteobacteria</taxon>
        <taxon>Nitrosomonadales</taxon>
        <taxon>Sterolibacteriaceae</taxon>
        <taxon>Georgfuchsia</taxon>
    </lineage>
</organism>
<dbReference type="Gene3D" id="1.10.238.160">
    <property type="match status" value="1"/>
</dbReference>
<reference evidence="1" key="1">
    <citation type="submission" date="2021-04" db="EMBL/GenBank/DDBJ databases">
        <authorList>
            <person name="Hornung B."/>
        </authorList>
    </citation>
    <scope>NUCLEOTIDE SEQUENCE</scope>
    <source>
        <strain evidence="1">G5G6</strain>
    </source>
</reference>
<evidence type="ECO:0000313" key="2">
    <source>
        <dbReference type="Proteomes" id="UP000742786"/>
    </source>
</evidence>
<keyword evidence="1" id="KW-0238">DNA-binding</keyword>
<dbReference type="Pfam" id="PF05930">
    <property type="entry name" value="Phage_AlpA"/>
    <property type="match status" value="1"/>
</dbReference>
<dbReference type="PANTHER" id="PTHR36154">
    <property type="entry name" value="DNA-BINDING TRANSCRIPTIONAL ACTIVATOR ALPA"/>
    <property type="match status" value="1"/>
</dbReference>
<comment type="caution">
    <text evidence="1">The sequence shown here is derived from an EMBL/GenBank/DDBJ whole genome shotgun (WGS) entry which is preliminary data.</text>
</comment>
<protein>
    <submittedName>
        <fullName evidence="1">DNA-binding transcriptional activator CP4-57 prophage</fullName>
    </submittedName>
</protein>
<dbReference type="GO" id="GO:0003677">
    <property type="term" value="F:DNA binding"/>
    <property type="evidence" value="ECO:0007669"/>
    <property type="project" value="UniProtKB-KW"/>
</dbReference>
<dbReference type="Proteomes" id="UP000742786">
    <property type="component" value="Unassembled WGS sequence"/>
</dbReference>
<dbReference type="AlphaFoldDB" id="A0A916N2M0"/>
<name>A0A916N2M0_9PROT</name>
<evidence type="ECO:0000313" key="1">
    <source>
        <dbReference type="EMBL" id="CAG4884064.1"/>
    </source>
</evidence>
<sequence>MAMSENRHAAILRLPQVISRTGLSRSTIYQRISDGEFPQQINLGANSVGWIEAEIDEWVTSCIQKSREAA</sequence>
<accession>A0A916N2M0</accession>
<dbReference type="InterPro" id="IPR010260">
    <property type="entry name" value="AlpA"/>
</dbReference>
<proteinExistence type="predicted"/>
<dbReference type="EMBL" id="CAJQUM010000001">
    <property type="protein sequence ID" value="CAG4884064.1"/>
    <property type="molecule type" value="Genomic_DNA"/>
</dbReference>
<dbReference type="InterPro" id="IPR052931">
    <property type="entry name" value="Prophage_regulatory_activator"/>
</dbReference>
<dbReference type="PANTHER" id="PTHR36154:SF1">
    <property type="entry name" value="DNA-BINDING TRANSCRIPTIONAL ACTIVATOR ALPA"/>
    <property type="match status" value="1"/>
</dbReference>